<proteinExistence type="predicted"/>
<comment type="caution">
    <text evidence="2">The sequence shown here is derived from an EMBL/GenBank/DDBJ whole genome shotgun (WGS) entry which is preliminary data.</text>
</comment>
<feature type="transmembrane region" description="Helical" evidence="1">
    <location>
        <begin position="6"/>
        <end position="28"/>
    </location>
</feature>
<keyword evidence="3" id="KW-1185">Reference proteome</keyword>
<keyword evidence="1" id="KW-0812">Transmembrane</keyword>
<evidence type="ECO:0000313" key="3">
    <source>
        <dbReference type="Proteomes" id="UP000199690"/>
    </source>
</evidence>
<dbReference type="Proteomes" id="UP000199690">
    <property type="component" value="Unassembled WGS sequence"/>
</dbReference>
<organism evidence="2 3">
    <name type="scientific">Saccharopolyspora kobensis</name>
    <dbReference type="NCBI Taxonomy" id="146035"/>
    <lineage>
        <taxon>Bacteria</taxon>
        <taxon>Bacillati</taxon>
        <taxon>Actinomycetota</taxon>
        <taxon>Actinomycetes</taxon>
        <taxon>Pseudonocardiales</taxon>
        <taxon>Pseudonocardiaceae</taxon>
        <taxon>Saccharopolyspora</taxon>
    </lineage>
</organism>
<evidence type="ECO:0008006" key="4">
    <source>
        <dbReference type="Google" id="ProtNLM"/>
    </source>
</evidence>
<protein>
    <recommendedName>
        <fullName evidence="4">LPXTG cell wall anchor domain-containing protein</fullName>
    </recommendedName>
</protein>
<evidence type="ECO:0000256" key="1">
    <source>
        <dbReference type="SAM" id="Phobius"/>
    </source>
</evidence>
<evidence type="ECO:0000313" key="2">
    <source>
        <dbReference type="EMBL" id="SFD91785.1"/>
    </source>
</evidence>
<keyword evidence="1" id="KW-0472">Membrane</keyword>
<reference evidence="2 3" key="1">
    <citation type="submission" date="2016-10" db="EMBL/GenBank/DDBJ databases">
        <authorList>
            <person name="Varghese N."/>
            <person name="Submissions S."/>
        </authorList>
    </citation>
    <scope>NUCLEOTIDE SEQUENCE [LARGE SCALE GENOMIC DNA]</scope>
    <source>
        <strain evidence="2 3">CGMCC 4.3529</strain>
    </source>
</reference>
<dbReference type="EMBL" id="FOME01000007">
    <property type="protein sequence ID" value="SFD91785.1"/>
    <property type="molecule type" value="Genomic_DNA"/>
</dbReference>
<accession>A0ABY1E059</accession>
<gene>
    <name evidence="2" type="ORF">SAMN05216506_107220</name>
</gene>
<sequence>MISVPGISEVIVIIAVLAVIIGIGAWLVHAFKK</sequence>
<keyword evidence="1" id="KW-1133">Transmembrane helix</keyword>
<name>A0ABY1E059_9PSEU</name>